<keyword evidence="2" id="KW-1185">Reference proteome</keyword>
<sequence length="267" mass="30217">SVTWCLEVLSIEGPSVIVNGSVPLVVLDCDYDLASEQDKKGFVLKWYYNRQPFPVYQWIPPNEPQDLRLLKGRLDKQYAVSDDEYKKHRALAIRNPTTDLSGEYTCWISSFESEDFKRKSIIVYSPVTEMSLTWSRLASGIIMINCNAGGIFPEPEVSIIRSGATDPQTDAITSERLVLEGVNVQTVKFAETSFYNVSAQLQIFDHDLSEETMFECIITIPKTEYQVREQMLYYPGLPSMRSSVSSGESLLIYTPLLIAAAGFNQFF</sequence>
<dbReference type="EMBL" id="CAXKWB010027659">
    <property type="protein sequence ID" value="CAL4132134.1"/>
    <property type="molecule type" value="Genomic_DNA"/>
</dbReference>
<comment type="caution">
    <text evidence="1">The sequence shown here is derived from an EMBL/GenBank/DDBJ whole genome shotgun (WGS) entry which is preliminary data.</text>
</comment>
<protein>
    <recommendedName>
        <fullName evidence="3">Ig-like domain-containing protein</fullName>
    </recommendedName>
</protein>
<dbReference type="PANTHER" id="PTHR21261:SF2">
    <property type="entry name" value="GH04238P-RELATED"/>
    <property type="match status" value="1"/>
</dbReference>
<organism evidence="1 2">
    <name type="scientific">Meganyctiphanes norvegica</name>
    <name type="common">Northern krill</name>
    <name type="synonym">Thysanopoda norvegica</name>
    <dbReference type="NCBI Taxonomy" id="48144"/>
    <lineage>
        <taxon>Eukaryota</taxon>
        <taxon>Metazoa</taxon>
        <taxon>Ecdysozoa</taxon>
        <taxon>Arthropoda</taxon>
        <taxon>Crustacea</taxon>
        <taxon>Multicrustacea</taxon>
        <taxon>Malacostraca</taxon>
        <taxon>Eumalacostraca</taxon>
        <taxon>Eucarida</taxon>
        <taxon>Euphausiacea</taxon>
        <taxon>Euphausiidae</taxon>
        <taxon>Meganyctiphanes</taxon>
    </lineage>
</organism>
<evidence type="ECO:0000313" key="2">
    <source>
        <dbReference type="Proteomes" id="UP001497623"/>
    </source>
</evidence>
<dbReference type="AlphaFoldDB" id="A0AAV2RQ98"/>
<gene>
    <name evidence="1" type="ORF">MNOR_LOCUS26958</name>
</gene>
<accession>A0AAV2RQ98</accession>
<dbReference type="InterPro" id="IPR036179">
    <property type="entry name" value="Ig-like_dom_sf"/>
</dbReference>
<reference evidence="1 2" key="1">
    <citation type="submission" date="2024-05" db="EMBL/GenBank/DDBJ databases">
        <authorList>
            <person name="Wallberg A."/>
        </authorList>
    </citation>
    <scope>NUCLEOTIDE SEQUENCE [LARGE SCALE GENOMIC DNA]</scope>
</reference>
<dbReference type="InterPro" id="IPR013783">
    <property type="entry name" value="Ig-like_fold"/>
</dbReference>
<proteinExistence type="predicted"/>
<dbReference type="SUPFAM" id="SSF48726">
    <property type="entry name" value="Immunoglobulin"/>
    <property type="match status" value="1"/>
</dbReference>
<name>A0AAV2RQ98_MEGNR</name>
<dbReference type="PANTHER" id="PTHR21261">
    <property type="entry name" value="BEAT PROTEIN"/>
    <property type="match status" value="1"/>
</dbReference>
<evidence type="ECO:0008006" key="3">
    <source>
        <dbReference type="Google" id="ProtNLM"/>
    </source>
</evidence>
<evidence type="ECO:0000313" key="1">
    <source>
        <dbReference type="EMBL" id="CAL4132134.1"/>
    </source>
</evidence>
<feature type="non-terminal residue" evidence="1">
    <location>
        <position position="1"/>
    </location>
</feature>
<dbReference type="Proteomes" id="UP001497623">
    <property type="component" value="Unassembled WGS sequence"/>
</dbReference>
<dbReference type="Gene3D" id="2.60.40.10">
    <property type="entry name" value="Immunoglobulins"/>
    <property type="match status" value="1"/>
</dbReference>